<reference evidence="9" key="1">
    <citation type="journal article" date="2020" name="Cladistics">
        <title>Exploring the phylogeny of the marattialean ferns.</title>
        <authorList>
            <person name="Lehtonen S."/>
            <person name="Poczai P."/>
            <person name="Sablok G."/>
            <person name="Hyvoenen J."/>
            <person name="Karger D.N."/>
            <person name="Flores J."/>
        </authorList>
    </citation>
    <scope>NUCLEOTIDE SEQUENCE</scope>
</reference>
<feature type="transmembrane region" description="Helical" evidence="6 8">
    <location>
        <begin position="28"/>
        <end position="52"/>
    </location>
</feature>
<dbReference type="HAMAP" id="MF_01350">
    <property type="entry name" value="NDH1_NuoH"/>
    <property type="match status" value="1"/>
</dbReference>
<keyword evidence="5 6" id="KW-0472">Membrane</keyword>
<keyword evidence="6 8" id="KW-0793">Thylakoid</keyword>
<comment type="catalytic activity">
    <reaction evidence="6 8">
        <text>a plastoquinone + NADH + (n+1) H(+)(in) = a plastoquinol + NAD(+) + n H(+)(out)</text>
        <dbReference type="Rhea" id="RHEA:42608"/>
        <dbReference type="Rhea" id="RHEA-COMP:9561"/>
        <dbReference type="Rhea" id="RHEA-COMP:9562"/>
        <dbReference type="ChEBI" id="CHEBI:15378"/>
        <dbReference type="ChEBI" id="CHEBI:17757"/>
        <dbReference type="ChEBI" id="CHEBI:57540"/>
        <dbReference type="ChEBI" id="CHEBI:57945"/>
        <dbReference type="ChEBI" id="CHEBI:62192"/>
    </reaction>
</comment>
<geneLocation type="chloroplast" evidence="9"/>
<dbReference type="PANTHER" id="PTHR11432:SF3">
    <property type="entry name" value="NADH-UBIQUINONE OXIDOREDUCTASE CHAIN 1"/>
    <property type="match status" value="1"/>
</dbReference>
<evidence type="ECO:0000256" key="1">
    <source>
        <dbReference type="ARBA" id="ARBA00004141"/>
    </source>
</evidence>
<dbReference type="GO" id="GO:0016655">
    <property type="term" value="F:oxidoreductase activity, acting on NAD(P)H, quinone or similar compound as acceptor"/>
    <property type="evidence" value="ECO:0007669"/>
    <property type="project" value="UniProtKB-UniRule"/>
</dbReference>
<feature type="transmembrane region" description="Helical" evidence="6 8">
    <location>
        <begin position="305"/>
        <end position="327"/>
    </location>
</feature>
<dbReference type="GO" id="GO:0005886">
    <property type="term" value="C:plasma membrane"/>
    <property type="evidence" value="ECO:0007669"/>
    <property type="project" value="UniProtKB-SubCell"/>
</dbReference>
<evidence type="ECO:0000256" key="2">
    <source>
        <dbReference type="ARBA" id="ARBA00010535"/>
    </source>
</evidence>
<keyword evidence="8 9" id="KW-0150">Chloroplast</keyword>
<evidence type="ECO:0000256" key="8">
    <source>
        <dbReference type="RuleBase" id="RU000474"/>
    </source>
</evidence>
<dbReference type="AlphaFoldDB" id="A0A7G7YHE3"/>
<dbReference type="GO" id="GO:0048038">
    <property type="term" value="F:quinone binding"/>
    <property type="evidence" value="ECO:0007669"/>
    <property type="project" value="UniProtKB-UniRule"/>
</dbReference>
<dbReference type="GO" id="GO:0003954">
    <property type="term" value="F:NADH dehydrogenase activity"/>
    <property type="evidence" value="ECO:0007669"/>
    <property type="project" value="TreeGrafter"/>
</dbReference>
<feature type="transmembrane region" description="Helical" evidence="6 8">
    <location>
        <begin position="348"/>
        <end position="367"/>
    </location>
</feature>
<keyword evidence="3 6" id="KW-0812">Transmembrane</keyword>
<evidence type="ECO:0000313" key="9">
    <source>
        <dbReference type="EMBL" id="QNH93913.1"/>
    </source>
</evidence>
<dbReference type="Pfam" id="PF00146">
    <property type="entry name" value="NADHdh"/>
    <property type="match status" value="1"/>
</dbReference>
<accession>A0A7G7YHE3</accession>
<dbReference type="NCBIfam" id="NF004741">
    <property type="entry name" value="PRK06076.1-2"/>
    <property type="match status" value="1"/>
</dbReference>
<comment type="subcellular location">
    <subcellularLocation>
        <location evidence="7">Cell membrane</location>
        <topology evidence="7">Multi-pass membrane protein</topology>
    </subcellularLocation>
    <subcellularLocation>
        <location evidence="1">Membrane</location>
        <topology evidence="1">Multi-pass membrane protein</topology>
    </subcellularLocation>
    <subcellularLocation>
        <location evidence="6 8">Plastid</location>
        <location evidence="6 8">Chloroplast thylakoid membrane</location>
        <topology evidence="6 8">Multi-pass membrane protein</topology>
    </subcellularLocation>
</comment>
<dbReference type="GO" id="GO:0019684">
    <property type="term" value="P:photosynthesis, light reaction"/>
    <property type="evidence" value="ECO:0007669"/>
    <property type="project" value="UniProtKB-UniRule"/>
</dbReference>
<keyword evidence="6 7" id="KW-0520">NAD</keyword>
<comment type="subunit">
    <text evidence="6 8">NDH is composed of at least 16 different subunits, 5 of which are encoded in the nucleus.</text>
</comment>
<dbReference type="EC" id="7.1.1.-" evidence="6"/>
<dbReference type="GO" id="GO:0009060">
    <property type="term" value="P:aerobic respiration"/>
    <property type="evidence" value="ECO:0007669"/>
    <property type="project" value="TreeGrafter"/>
</dbReference>
<evidence type="ECO:0000256" key="6">
    <source>
        <dbReference type="HAMAP-Rule" id="MF_01350"/>
    </source>
</evidence>
<feature type="transmembrane region" description="Helical" evidence="6 8">
    <location>
        <begin position="257"/>
        <end position="279"/>
    </location>
</feature>
<proteinExistence type="inferred from homology"/>
<organism evidence="9">
    <name type="scientific">Marattia cicutifolia</name>
    <dbReference type="NCBI Taxonomy" id="2764332"/>
    <lineage>
        <taxon>Eukaryota</taxon>
        <taxon>Viridiplantae</taxon>
        <taxon>Streptophyta</taxon>
        <taxon>Embryophyta</taxon>
        <taxon>Tracheophyta</taxon>
        <taxon>Polypodiopsida</taxon>
        <taxon>Marattiidae</taxon>
        <taxon>Marattiales</taxon>
        <taxon>Marattiaceae</taxon>
        <taxon>Marattia</taxon>
    </lineage>
</organism>
<dbReference type="GeneID" id="60459786"/>
<gene>
    <name evidence="6 9" type="primary">ndhA</name>
</gene>
<dbReference type="PROSITE" id="PS00667">
    <property type="entry name" value="COMPLEX1_ND1_1"/>
    <property type="match status" value="1"/>
</dbReference>
<dbReference type="PANTHER" id="PTHR11432">
    <property type="entry name" value="NADH DEHYDROGENASE SUBUNIT 1"/>
    <property type="match status" value="1"/>
</dbReference>
<dbReference type="EMBL" id="MN412590">
    <property type="protein sequence ID" value="QNH93913.1"/>
    <property type="molecule type" value="Genomic_DNA"/>
</dbReference>
<feature type="transmembrane region" description="Helical" evidence="6 8">
    <location>
        <begin position="124"/>
        <end position="150"/>
    </location>
</feature>
<protein>
    <recommendedName>
        <fullName evidence="6">NAD(P)H-quinone oxidoreductase subunit 1, chloroplastic</fullName>
        <ecNumber evidence="6">7.1.1.-</ecNumber>
    </recommendedName>
    <alternativeName>
        <fullName evidence="6">NAD(P)H dehydrogenase subunit 1</fullName>
        <shortName evidence="6">NDH subunit 1</shortName>
    </alternativeName>
    <alternativeName>
        <fullName evidence="6">NADH-plastoquinone oxidoreductase subunit 1</fullName>
    </alternativeName>
</protein>
<keyword evidence="8 9" id="KW-0934">Plastid</keyword>
<dbReference type="PROSITE" id="PS00668">
    <property type="entry name" value="COMPLEX1_ND1_2"/>
    <property type="match status" value="1"/>
</dbReference>
<keyword evidence="6 8" id="KW-0874">Quinone</keyword>
<keyword evidence="6 8" id="KW-1278">Translocase</keyword>
<dbReference type="InterPro" id="IPR001694">
    <property type="entry name" value="NADH_UbQ_OxRdtase_su1/FPO"/>
</dbReference>
<evidence type="ECO:0000256" key="3">
    <source>
        <dbReference type="ARBA" id="ARBA00022692"/>
    </source>
</evidence>
<feature type="transmembrane region" description="Helical" evidence="6 8">
    <location>
        <begin position="97"/>
        <end position="118"/>
    </location>
</feature>
<evidence type="ECO:0000256" key="4">
    <source>
        <dbReference type="ARBA" id="ARBA00022989"/>
    </source>
</evidence>
<keyword evidence="6 8" id="KW-0521">NADP</keyword>
<sequence length="369" mass="40609">MVLDVTGVEKQGIILFSESELSKEFIELTWIIVSILITIVGVTLGVLVIVWLERKVSAGIQQRIGPEYAGPLGIIQALADGIKLLLKEDIIPARGDIWLFTVGPAIVVTPVFLSYLVIPFGKHIILADLGIGVFFWIAVSSIAPLGLLMAGYGSNNKYSFLGGLRAAAQSISYEIPLALCVLSISLLSNSLSTIDIVDAQSKYGILGWNLWRQPIGFIIFFISSLAECERLPFDLPEAEEELVAGYQTEYSGIKFGLFYVGSYLNLLVSSLFVTVLYLGGWDLSIPFLPTSNQITWILTNGTFDIINAIIGIIITLTKAYLFLFISIMTRWTLPRVRIDQLLDLGWKFLLPVALGNLLLTASFQILLLD</sequence>
<keyword evidence="6 8" id="KW-0618">Plastoquinone</keyword>
<dbReference type="InterPro" id="IPR018086">
    <property type="entry name" value="NADH_UbQ_OxRdtase_su1_CS"/>
</dbReference>
<evidence type="ECO:0000256" key="7">
    <source>
        <dbReference type="RuleBase" id="RU000471"/>
    </source>
</evidence>
<comment type="function">
    <text evidence="6">NDH shuttles electrons from NAD(P)H:plastoquinone, via FMN and iron-sulfur (Fe-S) centers, to quinones in the photosynthetic chain and possibly in a chloroplast respiratory chain. The immediate electron acceptor for the enzyme in this species is believed to be plastoquinone. Couples the redox reaction to proton translocation, and thus conserves the redox energy in a proton gradient.</text>
</comment>
<dbReference type="GO" id="GO:0009535">
    <property type="term" value="C:chloroplast thylakoid membrane"/>
    <property type="evidence" value="ECO:0007669"/>
    <property type="project" value="UniProtKB-SubCell"/>
</dbReference>
<keyword evidence="4 6" id="KW-1133">Transmembrane helix</keyword>
<name>A0A7G7YHE3_9MONI</name>
<dbReference type="NCBIfam" id="NF004744">
    <property type="entry name" value="PRK06076.1-5"/>
    <property type="match status" value="1"/>
</dbReference>
<comment type="catalytic activity">
    <reaction evidence="6 8">
        <text>a plastoquinone + NADPH + (n+1) H(+)(in) = a plastoquinol + NADP(+) + n H(+)(out)</text>
        <dbReference type="Rhea" id="RHEA:42612"/>
        <dbReference type="Rhea" id="RHEA-COMP:9561"/>
        <dbReference type="Rhea" id="RHEA-COMP:9562"/>
        <dbReference type="ChEBI" id="CHEBI:15378"/>
        <dbReference type="ChEBI" id="CHEBI:17757"/>
        <dbReference type="ChEBI" id="CHEBI:57783"/>
        <dbReference type="ChEBI" id="CHEBI:58349"/>
        <dbReference type="ChEBI" id="CHEBI:62192"/>
    </reaction>
</comment>
<comment type="similarity">
    <text evidence="2 6 7">Belongs to the complex I subunit 1 family.</text>
</comment>
<evidence type="ECO:0000256" key="5">
    <source>
        <dbReference type="ARBA" id="ARBA00023136"/>
    </source>
</evidence>
<dbReference type="RefSeq" id="YP_009974081.1">
    <property type="nucleotide sequence ID" value="NC_051978.1"/>
</dbReference>